<gene>
    <name evidence="2" type="ORF">QQ020_22840</name>
</gene>
<organism evidence="2 3">
    <name type="scientific">Agaribacillus aureus</name>
    <dbReference type="NCBI Taxonomy" id="3051825"/>
    <lineage>
        <taxon>Bacteria</taxon>
        <taxon>Pseudomonadati</taxon>
        <taxon>Bacteroidota</taxon>
        <taxon>Cytophagia</taxon>
        <taxon>Cytophagales</taxon>
        <taxon>Splendidivirgaceae</taxon>
        <taxon>Agaribacillus</taxon>
    </lineage>
</organism>
<protein>
    <submittedName>
        <fullName evidence="2">ThuA domain-containing protein</fullName>
    </submittedName>
</protein>
<dbReference type="Gene3D" id="3.40.50.880">
    <property type="match status" value="1"/>
</dbReference>
<dbReference type="InterPro" id="IPR029010">
    <property type="entry name" value="ThuA-like"/>
</dbReference>
<proteinExistence type="predicted"/>
<dbReference type="InterPro" id="IPR029062">
    <property type="entry name" value="Class_I_gatase-like"/>
</dbReference>
<dbReference type="PANTHER" id="PTHR40469">
    <property type="entry name" value="SECRETED GLYCOSYL HYDROLASE"/>
    <property type="match status" value="1"/>
</dbReference>
<dbReference type="Proteomes" id="UP001172083">
    <property type="component" value="Unassembled WGS sequence"/>
</dbReference>
<dbReference type="Pfam" id="PF06283">
    <property type="entry name" value="ThuA"/>
    <property type="match status" value="1"/>
</dbReference>
<evidence type="ECO:0000259" key="1">
    <source>
        <dbReference type="Pfam" id="PF06283"/>
    </source>
</evidence>
<sequence>MKAKLTLFSIFFCSICTAYSQNRHYDYRNRVPGDKPHILYISGDDTHGSLEVAVILRKFLEVRHEYFITYTEDYSVLTRPLDKYDLILMNNIPPKMSSDEIEGLKSAVSNGKPFLGLHAISATYKMDDAQKSEILDIVGGQFKTHPPIYEFEVNIEQTDNTIVQYIPDFKVYDEMYFFSKLKDDINVLMTATYKENDFSKEDWDKRFGESKSTPIAWTTNYGKGKVFYTSLGHGIGVATNRYFQQLVLNGLSWLLEKNEK</sequence>
<evidence type="ECO:0000313" key="2">
    <source>
        <dbReference type="EMBL" id="MDN5214935.1"/>
    </source>
</evidence>
<comment type="caution">
    <text evidence="2">The sequence shown here is derived from an EMBL/GenBank/DDBJ whole genome shotgun (WGS) entry which is preliminary data.</text>
</comment>
<feature type="domain" description="ThuA-like" evidence="1">
    <location>
        <begin position="41"/>
        <end position="253"/>
    </location>
</feature>
<name>A0ABT8LAZ8_9BACT</name>
<evidence type="ECO:0000313" key="3">
    <source>
        <dbReference type="Proteomes" id="UP001172083"/>
    </source>
</evidence>
<keyword evidence="3" id="KW-1185">Reference proteome</keyword>
<reference evidence="2" key="1">
    <citation type="submission" date="2023-06" db="EMBL/GenBank/DDBJ databases">
        <title>Genomic of Agaribacillus aureum.</title>
        <authorList>
            <person name="Wang G."/>
        </authorList>
    </citation>
    <scope>NUCLEOTIDE SEQUENCE</scope>
    <source>
        <strain evidence="2">BMA12</strain>
    </source>
</reference>
<dbReference type="RefSeq" id="WP_346760273.1">
    <property type="nucleotide sequence ID" value="NZ_JAUJEB010000005.1"/>
</dbReference>
<dbReference type="PANTHER" id="PTHR40469:SF2">
    <property type="entry name" value="GALACTOSE-BINDING DOMAIN-LIKE SUPERFAMILY PROTEIN"/>
    <property type="match status" value="1"/>
</dbReference>
<accession>A0ABT8LAZ8</accession>
<dbReference type="EMBL" id="JAUJEB010000005">
    <property type="protein sequence ID" value="MDN5214935.1"/>
    <property type="molecule type" value="Genomic_DNA"/>
</dbReference>
<dbReference type="SUPFAM" id="SSF52317">
    <property type="entry name" value="Class I glutamine amidotransferase-like"/>
    <property type="match status" value="1"/>
</dbReference>